<organism evidence="3 4">
    <name type="scientific">Adiantum capillus-veneris</name>
    <name type="common">Maidenhair fern</name>
    <dbReference type="NCBI Taxonomy" id="13818"/>
    <lineage>
        <taxon>Eukaryota</taxon>
        <taxon>Viridiplantae</taxon>
        <taxon>Streptophyta</taxon>
        <taxon>Embryophyta</taxon>
        <taxon>Tracheophyta</taxon>
        <taxon>Polypodiopsida</taxon>
        <taxon>Polypodiidae</taxon>
        <taxon>Polypodiales</taxon>
        <taxon>Pteridineae</taxon>
        <taxon>Pteridaceae</taxon>
        <taxon>Vittarioideae</taxon>
        <taxon>Adiantum</taxon>
    </lineage>
</organism>
<dbReference type="PROSITE" id="PS50004">
    <property type="entry name" value="C2"/>
    <property type="match status" value="1"/>
</dbReference>
<feature type="region of interest" description="Disordered" evidence="1">
    <location>
        <begin position="1"/>
        <end position="50"/>
    </location>
</feature>
<feature type="compositionally biased region" description="Polar residues" evidence="1">
    <location>
        <begin position="1"/>
        <end position="33"/>
    </location>
</feature>
<evidence type="ECO:0000259" key="2">
    <source>
        <dbReference type="PROSITE" id="PS50004"/>
    </source>
</evidence>
<reference evidence="3" key="1">
    <citation type="submission" date="2021-01" db="EMBL/GenBank/DDBJ databases">
        <title>Adiantum capillus-veneris genome.</title>
        <authorList>
            <person name="Fang Y."/>
            <person name="Liao Q."/>
        </authorList>
    </citation>
    <scope>NUCLEOTIDE SEQUENCE</scope>
    <source>
        <strain evidence="3">H3</strain>
        <tissue evidence="3">Leaf</tissue>
    </source>
</reference>
<name>A0A9D4ZKE2_ADICA</name>
<accession>A0A9D4ZKE2</accession>
<dbReference type="AlphaFoldDB" id="A0A9D4ZKE2"/>
<keyword evidence="4" id="KW-1185">Reference proteome</keyword>
<dbReference type="Pfam" id="PF00168">
    <property type="entry name" value="C2"/>
    <property type="match status" value="2"/>
</dbReference>
<protein>
    <recommendedName>
        <fullName evidence="2">C2 domain-containing protein</fullName>
    </recommendedName>
</protein>
<dbReference type="SMART" id="SM00239">
    <property type="entry name" value="C2"/>
    <property type="match status" value="1"/>
</dbReference>
<evidence type="ECO:0000256" key="1">
    <source>
        <dbReference type="SAM" id="MobiDB-lite"/>
    </source>
</evidence>
<feature type="domain" description="C2" evidence="2">
    <location>
        <begin position="39"/>
        <end position="192"/>
    </location>
</feature>
<dbReference type="InterPro" id="IPR035892">
    <property type="entry name" value="C2_domain_sf"/>
</dbReference>
<feature type="region of interest" description="Disordered" evidence="1">
    <location>
        <begin position="261"/>
        <end position="317"/>
    </location>
</feature>
<dbReference type="SUPFAM" id="SSF49562">
    <property type="entry name" value="C2 domain (Calcium/lipid-binding domain, CaLB)"/>
    <property type="match status" value="1"/>
</dbReference>
<feature type="compositionally biased region" description="Low complexity" evidence="1">
    <location>
        <begin position="270"/>
        <end position="293"/>
    </location>
</feature>
<evidence type="ECO:0000313" key="3">
    <source>
        <dbReference type="EMBL" id="KAI5076331.1"/>
    </source>
</evidence>
<comment type="caution">
    <text evidence="3">The sequence shown here is derived from an EMBL/GenBank/DDBJ whole genome shotgun (WGS) entry which is preliminary data.</text>
</comment>
<dbReference type="InterPro" id="IPR000008">
    <property type="entry name" value="C2_dom"/>
</dbReference>
<dbReference type="EMBL" id="JABFUD020000008">
    <property type="protein sequence ID" value="KAI5076331.1"/>
    <property type="molecule type" value="Genomic_DNA"/>
</dbReference>
<sequence>MQSKQQPTPESGQYSDARQSKGNPSSTPSTSDCRASDHKSKDVNIDPQGDIEGGEYGFVELTLISAQGLKDVKMFGSMSPYAVVYIDPSCKHRTCISDNTGSSPVWDYFLRLPAVPPIAGNLTSLSNITAESRITSMDDHPDAEMGAEEEDDGHQRLTIQIFSQGVVSDVLVGTAQIPLQDIIQNAAGKLVNLSVQFKAPSMLPHDLLRHLHCKATCSRPGKNRNSWFFIAEGVDGEVSGGAAMTSQALRPTAAPDFLDLKAEGEGTSTGGVSRSSSSPNESTGHSPSSPHSGFLNAPPSLQQPYQHQHQHQHQLGGASKAMFDTAFDALVVADVANGVAAMSMLQGDRGSQNIVGDALLGLAMSQSLQGPFGPSSS</sequence>
<gene>
    <name evidence="3" type="ORF">GOP47_0008396</name>
</gene>
<evidence type="ECO:0000313" key="4">
    <source>
        <dbReference type="Proteomes" id="UP000886520"/>
    </source>
</evidence>
<feature type="compositionally biased region" description="Basic and acidic residues" evidence="1">
    <location>
        <begin position="34"/>
        <end position="44"/>
    </location>
</feature>
<dbReference type="PANTHER" id="PTHR32246">
    <property type="entry name" value="INGRESSION PROTEIN FIC1"/>
    <property type="match status" value="1"/>
</dbReference>
<dbReference type="Gene3D" id="2.60.40.150">
    <property type="entry name" value="C2 domain"/>
    <property type="match status" value="1"/>
</dbReference>
<dbReference type="OrthoDB" id="270970at2759"/>
<dbReference type="Proteomes" id="UP000886520">
    <property type="component" value="Chromosome 8"/>
</dbReference>
<proteinExistence type="predicted"/>
<dbReference type="PANTHER" id="PTHR32246:SF160">
    <property type="entry name" value="C2 DOMAIN-CONTAINING PROTEIN"/>
    <property type="match status" value="1"/>
</dbReference>